<dbReference type="Proteomes" id="UP000299102">
    <property type="component" value="Unassembled WGS sequence"/>
</dbReference>
<evidence type="ECO:0000256" key="1">
    <source>
        <dbReference type="SAM" id="Coils"/>
    </source>
</evidence>
<evidence type="ECO:0000313" key="2">
    <source>
        <dbReference type="EMBL" id="GBP87566.1"/>
    </source>
</evidence>
<evidence type="ECO:0000313" key="3">
    <source>
        <dbReference type="Proteomes" id="UP000299102"/>
    </source>
</evidence>
<dbReference type="OrthoDB" id="411871at2759"/>
<feature type="coiled-coil region" evidence="1">
    <location>
        <begin position="49"/>
        <end position="98"/>
    </location>
</feature>
<comment type="caution">
    <text evidence="2">The sequence shown here is derived from an EMBL/GenBank/DDBJ whole genome shotgun (WGS) entry which is preliminary data.</text>
</comment>
<name>A0A4C1ZGC8_EUMVA</name>
<gene>
    <name evidence="2" type="ORF">EVAR_65187_1</name>
</gene>
<organism evidence="2 3">
    <name type="scientific">Eumeta variegata</name>
    <name type="common">Bagworm moth</name>
    <name type="synonym">Eumeta japonica</name>
    <dbReference type="NCBI Taxonomy" id="151549"/>
    <lineage>
        <taxon>Eukaryota</taxon>
        <taxon>Metazoa</taxon>
        <taxon>Ecdysozoa</taxon>
        <taxon>Arthropoda</taxon>
        <taxon>Hexapoda</taxon>
        <taxon>Insecta</taxon>
        <taxon>Pterygota</taxon>
        <taxon>Neoptera</taxon>
        <taxon>Endopterygota</taxon>
        <taxon>Lepidoptera</taxon>
        <taxon>Glossata</taxon>
        <taxon>Ditrysia</taxon>
        <taxon>Tineoidea</taxon>
        <taxon>Psychidae</taxon>
        <taxon>Oiketicinae</taxon>
        <taxon>Eumeta</taxon>
    </lineage>
</organism>
<keyword evidence="1" id="KW-0175">Coiled coil</keyword>
<reference evidence="2 3" key="1">
    <citation type="journal article" date="2019" name="Commun. Biol.">
        <title>The bagworm genome reveals a unique fibroin gene that provides high tensile strength.</title>
        <authorList>
            <person name="Kono N."/>
            <person name="Nakamura H."/>
            <person name="Ohtoshi R."/>
            <person name="Tomita M."/>
            <person name="Numata K."/>
            <person name="Arakawa K."/>
        </authorList>
    </citation>
    <scope>NUCLEOTIDE SEQUENCE [LARGE SCALE GENOMIC DNA]</scope>
</reference>
<keyword evidence="3" id="KW-1185">Reference proteome</keyword>
<sequence>MRVGGINASVSANEYAARMTGEIERAAFECLGVYKNNSVRKYDSRSDRLDGLRHNFNRLRRRWQRLQTQPGQLANGAREEFIEARKRYRMAVREAQAEHFRGIAETGNVNPWGLAYRTASGRIRAPSNIINGIKFRGGTAGSVDDAIKNMLYALLPDDDVTNDTAYHQMVRAASSALPDGRPAPPMDQGLRTHERIGRKALLL</sequence>
<dbReference type="EMBL" id="BGZK01001869">
    <property type="protein sequence ID" value="GBP87566.1"/>
    <property type="molecule type" value="Genomic_DNA"/>
</dbReference>
<protein>
    <submittedName>
        <fullName evidence="2">Uncharacterized protein</fullName>
    </submittedName>
</protein>
<dbReference type="AlphaFoldDB" id="A0A4C1ZGC8"/>
<accession>A0A4C1ZGC8</accession>
<proteinExistence type="predicted"/>